<dbReference type="InterPro" id="IPR035093">
    <property type="entry name" value="RelE/ParE_toxin_dom_sf"/>
</dbReference>
<evidence type="ECO:0000256" key="1">
    <source>
        <dbReference type="ARBA" id="ARBA00006226"/>
    </source>
</evidence>
<sequence length="93" mass="10538">MPSGIKPYNIDYSESVIKKDIPALPAKVKLMIKKAIMERLTADPIGLGKPLKHNLSGQRSLRVSTYRILYYIDAPEHTVVITSIEHRKDSYQS</sequence>
<dbReference type="EMBL" id="NWVJ02000246">
    <property type="protein sequence ID" value="TVS94009.1"/>
    <property type="molecule type" value="Genomic_DNA"/>
</dbReference>
<name>A0A6C1U119_WOLPI</name>
<keyword evidence="2" id="KW-1277">Toxin-antitoxin system</keyword>
<comment type="caution">
    <text evidence="3">The sequence shown here is derived from an EMBL/GenBank/DDBJ whole genome shotgun (WGS) entry which is preliminary data.</text>
</comment>
<dbReference type="InterPro" id="IPR007712">
    <property type="entry name" value="RelE/ParE_toxin"/>
</dbReference>
<dbReference type="SUPFAM" id="SSF143011">
    <property type="entry name" value="RelE-like"/>
    <property type="match status" value="1"/>
</dbReference>
<dbReference type="PANTHER" id="PTHR35601:SF1">
    <property type="entry name" value="TOXIN RELE"/>
    <property type="match status" value="1"/>
</dbReference>
<reference evidence="3" key="1">
    <citation type="submission" date="2019-07" db="EMBL/GenBank/DDBJ databases">
        <title>Genome assemblies of Wolbachia strains wAlbA and wAlbB in wild caught Aedes albopictus specimens.</title>
        <authorList>
            <person name="Kulkarni A."/>
            <person name="Yu W."/>
            <person name="Xue R.-D."/>
            <person name="Ma Y."/>
            <person name="Xu J."/>
        </authorList>
    </citation>
    <scope>NUCLEOTIDE SEQUENCE</scope>
    <source>
        <strain evidence="3">HN2016</strain>
    </source>
</reference>
<dbReference type="Gene3D" id="3.30.2310.20">
    <property type="entry name" value="RelE-like"/>
    <property type="match status" value="1"/>
</dbReference>
<organism evidence="3">
    <name type="scientific">Wolbachia pipientis</name>
    <dbReference type="NCBI Taxonomy" id="955"/>
    <lineage>
        <taxon>Bacteria</taxon>
        <taxon>Pseudomonadati</taxon>
        <taxon>Pseudomonadota</taxon>
        <taxon>Alphaproteobacteria</taxon>
        <taxon>Rickettsiales</taxon>
        <taxon>Anaplasmataceae</taxon>
        <taxon>Wolbachieae</taxon>
        <taxon>Wolbachia</taxon>
    </lineage>
</organism>
<gene>
    <name evidence="3" type="ORF">COM42_004320</name>
</gene>
<protein>
    <submittedName>
        <fullName evidence="3">Type II toxin-antitoxin system RelE/ParE family toxin</fullName>
    </submittedName>
</protein>
<evidence type="ECO:0000256" key="2">
    <source>
        <dbReference type="ARBA" id="ARBA00022649"/>
    </source>
</evidence>
<dbReference type="Pfam" id="PF05016">
    <property type="entry name" value="ParE_toxin"/>
    <property type="match status" value="1"/>
</dbReference>
<dbReference type="AlphaFoldDB" id="A0A6C1U119"/>
<dbReference type="PANTHER" id="PTHR35601">
    <property type="entry name" value="TOXIN RELE"/>
    <property type="match status" value="1"/>
</dbReference>
<dbReference type="RefSeq" id="WP_143688798.1">
    <property type="nucleotide sequence ID" value="NZ_AP028948.1"/>
</dbReference>
<proteinExistence type="inferred from homology"/>
<dbReference type="Proteomes" id="UP000218080">
    <property type="component" value="Unassembled WGS sequence"/>
</dbReference>
<accession>A0A6C1U119</accession>
<evidence type="ECO:0000313" key="3">
    <source>
        <dbReference type="EMBL" id="TVS94009.1"/>
    </source>
</evidence>
<comment type="similarity">
    <text evidence="1">Belongs to the RelE toxin family.</text>
</comment>